<protein>
    <submittedName>
        <fullName evidence="7">DUF4149 domain-containing protein</fullName>
    </submittedName>
</protein>
<comment type="caution">
    <text evidence="7">The sequence shown here is derived from an EMBL/GenBank/DDBJ whole genome shotgun (WGS) entry which is preliminary data.</text>
</comment>
<evidence type="ECO:0000313" key="8">
    <source>
        <dbReference type="Proteomes" id="UP000269265"/>
    </source>
</evidence>
<dbReference type="OrthoDB" id="5797290at2"/>
<evidence type="ECO:0000256" key="2">
    <source>
        <dbReference type="ARBA" id="ARBA00022692"/>
    </source>
</evidence>
<sequence length="157" mass="16572">MNSRTVRFQAWLAGLWAGMIVGVGALSAPSLFAVLDRPQAGTGAGRIFAAEAMASLLIAVVLFALERNRVRARIEQGDKLSEMSGPLLLVLGALFLTVFGHYALTPMIQAAKAGQPTALSFGALHGISAALFWLKGLLVMVLAWRLQGLLMTAPAKA</sequence>
<feature type="transmembrane region" description="Helical" evidence="5">
    <location>
        <begin position="47"/>
        <end position="65"/>
    </location>
</feature>
<comment type="subcellular location">
    <subcellularLocation>
        <location evidence="1">Membrane</location>
    </subcellularLocation>
</comment>
<evidence type="ECO:0000313" key="7">
    <source>
        <dbReference type="EMBL" id="RRS05561.1"/>
    </source>
</evidence>
<evidence type="ECO:0000256" key="5">
    <source>
        <dbReference type="SAM" id="Phobius"/>
    </source>
</evidence>
<gene>
    <name evidence="7" type="ORF">EIP75_04970</name>
</gene>
<dbReference type="AlphaFoldDB" id="A0A3R8SB51"/>
<keyword evidence="8" id="KW-1185">Reference proteome</keyword>
<dbReference type="GO" id="GO:0016020">
    <property type="term" value="C:membrane"/>
    <property type="evidence" value="ECO:0007669"/>
    <property type="project" value="UniProtKB-SubCell"/>
</dbReference>
<keyword evidence="4 5" id="KW-0472">Membrane</keyword>
<evidence type="ECO:0000259" key="6">
    <source>
        <dbReference type="Pfam" id="PF13664"/>
    </source>
</evidence>
<organism evidence="7 8">
    <name type="scientific">Aquabacterium soli</name>
    <dbReference type="NCBI Taxonomy" id="2493092"/>
    <lineage>
        <taxon>Bacteria</taxon>
        <taxon>Pseudomonadati</taxon>
        <taxon>Pseudomonadota</taxon>
        <taxon>Betaproteobacteria</taxon>
        <taxon>Burkholderiales</taxon>
        <taxon>Aquabacterium</taxon>
    </lineage>
</organism>
<accession>A0A3R8SB51</accession>
<proteinExistence type="predicted"/>
<dbReference type="Proteomes" id="UP000269265">
    <property type="component" value="Unassembled WGS sequence"/>
</dbReference>
<dbReference type="InterPro" id="IPR025423">
    <property type="entry name" value="TMEM205-like"/>
</dbReference>
<dbReference type="RefSeq" id="WP_125242129.1">
    <property type="nucleotide sequence ID" value="NZ_RSED01000003.1"/>
</dbReference>
<feature type="transmembrane region" description="Helical" evidence="5">
    <location>
        <begin position="12"/>
        <end position="35"/>
    </location>
</feature>
<keyword evidence="3 5" id="KW-1133">Transmembrane helix</keyword>
<evidence type="ECO:0000256" key="3">
    <source>
        <dbReference type="ARBA" id="ARBA00022989"/>
    </source>
</evidence>
<evidence type="ECO:0000256" key="4">
    <source>
        <dbReference type="ARBA" id="ARBA00023136"/>
    </source>
</evidence>
<evidence type="ECO:0000256" key="1">
    <source>
        <dbReference type="ARBA" id="ARBA00004370"/>
    </source>
</evidence>
<feature type="transmembrane region" description="Helical" evidence="5">
    <location>
        <begin position="86"/>
        <end position="104"/>
    </location>
</feature>
<feature type="transmembrane region" description="Helical" evidence="5">
    <location>
        <begin position="124"/>
        <end position="144"/>
    </location>
</feature>
<name>A0A3R8SB51_9BURK</name>
<reference evidence="7 8" key="1">
    <citation type="submission" date="2018-12" db="EMBL/GenBank/DDBJ databases">
        <title>The whole draft genome of Aquabacterium sp. SJQ9.</title>
        <authorList>
            <person name="Sun L."/>
            <person name="Gao X."/>
            <person name="Chen W."/>
            <person name="Huang K."/>
        </authorList>
    </citation>
    <scope>NUCLEOTIDE SEQUENCE [LARGE SCALE GENOMIC DNA]</scope>
    <source>
        <strain evidence="7 8">SJQ9</strain>
    </source>
</reference>
<feature type="domain" description="TMEM205-like" evidence="6">
    <location>
        <begin position="11"/>
        <end position="113"/>
    </location>
</feature>
<keyword evidence="2 5" id="KW-0812">Transmembrane</keyword>
<dbReference type="EMBL" id="RSED01000003">
    <property type="protein sequence ID" value="RRS05561.1"/>
    <property type="molecule type" value="Genomic_DNA"/>
</dbReference>
<dbReference type="Pfam" id="PF13664">
    <property type="entry name" value="DUF4149"/>
    <property type="match status" value="1"/>
</dbReference>